<comment type="caution">
    <text evidence="2">The sequence shown here is derived from an EMBL/GenBank/DDBJ whole genome shotgun (WGS) entry which is preliminary data.</text>
</comment>
<protein>
    <submittedName>
        <fullName evidence="2">Uncharacterized protein</fullName>
    </submittedName>
</protein>
<sequence length="348" mass="39092">MPPMERNGDTGAIRPRQPQQRAATGVASQHHRLTQIQLFLDQPSTLRARWAGQRGLDAALDDILGQTRLRNVVTLVASLPSLVHLDVKLDFHIEDPFLLLDALPPGLECLRWVSLYGAFLPVPLHRMLDTLQEHPKLPSVAIPFSFDNTPLDPAYLGQIWPSIREWVERAPTLAYPTHTAQAVTMLHLPQGALPNVHTAKFLYELERSTLEGCKRWILAHGSGLRTIGLILSEHDSGFEISLLEQVTKRCPSLHQVYLLVLDSPAQGASNAGRWVDRGATFFEMPTVTELLLSFDRSSDAGEVQSFESVSWTKVFPNLRQIRIVQDIDTDRTYILTVSDGHRMWGLRL</sequence>
<proteinExistence type="predicted"/>
<dbReference type="AlphaFoldDB" id="A0A4Y7T684"/>
<evidence type="ECO:0000313" key="2">
    <source>
        <dbReference type="EMBL" id="TEB29640.1"/>
    </source>
</evidence>
<organism evidence="2 3">
    <name type="scientific">Coprinellus micaceus</name>
    <name type="common">Glistening ink-cap mushroom</name>
    <name type="synonym">Coprinus micaceus</name>
    <dbReference type="NCBI Taxonomy" id="71717"/>
    <lineage>
        <taxon>Eukaryota</taxon>
        <taxon>Fungi</taxon>
        <taxon>Dikarya</taxon>
        <taxon>Basidiomycota</taxon>
        <taxon>Agaricomycotina</taxon>
        <taxon>Agaricomycetes</taxon>
        <taxon>Agaricomycetidae</taxon>
        <taxon>Agaricales</taxon>
        <taxon>Agaricineae</taxon>
        <taxon>Psathyrellaceae</taxon>
        <taxon>Coprinellus</taxon>
    </lineage>
</organism>
<dbReference type="EMBL" id="QPFP01000026">
    <property type="protein sequence ID" value="TEB29640.1"/>
    <property type="molecule type" value="Genomic_DNA"/>
</dbReference>
<name>A0A4Y7T684_COPMI</name>
<evidence type="ECO:0000256" key="1">
    <source>
        <dbReference type="SAM" id="MobiDB-lite"/>
    </source>
</evidence>
<dbReference type="OrthoDB" id="3256525at2759"/>
<evidence type="ECO:0000313" key="3">
    <source>
        <dbReference type="Proteomes" id="UP000298030"/>
    </source>
</evidence>
<gene>
    <name evidence="2" type="ORF">FA13DRAFT_1815081</name>
</gene>
<dbReference type="Proteomes" id="UP000298030">
    <property type="component" value="Unassembled WGS sequence"/>
</dbReference>
<accession>A0A4Y7T684</accession>
<keyword evidence="3" id="KW-1185">Reference proteome</keyword>
<reference evidence="2 3" key="1">
    <citation type="journal article" date="2019" name="Nat. Ecol. Evol.">
        <title>Megaphylogeny resolves global patterns of mushroom evolution.</title>
        <authorList>
            <person name="Varga T."/>
            <person name="Krizsan K."/>
            <person name="Foldi C."/>
            <person name="Dima B."/>
            <person name="Sanchez-Garcia M."/>
            <person name="Sanchez-Ramirez S."/>
            <person name="Szollosi G.J."/>
            <person name="Szarkandi J.G."/>
            <person name="Papp V."/>
            <person name="Albert L."/>
            <person name="Andreopoulos W."/>
            <person name="Angelini C."/>
            <person name="Antonin V."/>
            <person name="Barry K.W."/>
            <person name="Bougher N.L."/>
            <person name="Buchanan P."/>
            <person name="Buyck B."/>
            <person name="Bense V."/>
            <person name="Catcheside P."/>
            <person name="Chovatia M."/>
            <person name="Cooper J."/>
            <person name="Damon W."/>
            <person name="Desjardin D."/>
            <person name="Finy P."/>
            <person name="Geml J."/>
            <person name="Haridas S."/>
            <person name="Hughes K."/>
            <person name="Justo A."/>
            <person name="Karasinski D."/>
            <person name="Kautmanova I."/>
            <person name="Kiss B."/>
            <person name="Kocsube S."/>
            <person name="Kotiranta H."/>
            <person name="LaButti K.M."/>
            <person name="Lechner B.E."/>
            <person name="Liimatainen K."/>
            <person name="Lipzen A."/>
            <person name="Lukacs Z."/>
            <person name="Mihaltcheva S."/>
            <person name="Morgado L.N."/>
            <person name="Niskanen T."/>
            <person name="Noordeloos M.E."/>
            <person name="Ohm R.A."/>
            <person name="Ortiz-Santana B."/>
            <person name="Ovrebo C."/>
            <person name="Racz N."/>
            <person name="Riley R."/>
            <person name="Savchenko A."/>
            <person name="Shiryaev A."/>
            <person name="Soop K."/>
            <person name="Spirin V."/>
            <person name="Szebenyi C."/>
            <person name="Tomsovsky M."/>
            <person name="Tulloss R.E."/>
            <person name="Uehling J."/>
            <person name="Grigoriev I.V."/>
            <person name="Vagvolgyi C."/>
            <person name="Papp T."/>
            <person name="Martin F.M."/>
            <person name="Miettinen O."/>
            <person name="Hibbett D.S."/>
            <person name="Nagy L.G."/>
        </authorList>
    </citation>
    <scope>NUCLEOTIDE SEQUENCE [LARGE SCALE GENOMIC DNA]</scope>
    <source>
        <strain evidence="2 3">FP101781</strain>
    </source>
</reference>
<feature type="region of interest" description="Disordered" evidence="1">
    <location>
        <begin position="1"/>
        <end position="20"/>
    </location>
</feature>